<reference evidence="1" key="1">
    <citation type="submission" date="2020-05" db="EMBL/GenBank/DDBJ databases">
        <title>Large-scale comparative analyses of tick genomes elucidate their genetic diversity and vector capacities.</title>
        <authorList>
            <person name="Jia N."/>
            <person name="Wang J."/>
            <person name="Shi W."/>
            <person name="Du L."/>
            <person name="Sun Y."/>
            <person name="Zhan W."/>
            <person name="Jiang J."/>
            <person name="Wang Q."/>
            <person name="Zhang B."/>
            <person name="Ji P."/>
            <person name="Sakyi L.B."/>
            <person name="Cui X."/>
            <person name="Yuan T."/>
            <person name="Jiang B."/>
            <person name="Yang W."/>
            <person name="Lam T.T.-Y."/>
            <person name="Chang Q."/>
            <person name="Ding S."/>
            <person name="Wang X."/>
            <person name="Zhu J."/>
            <person name="Ruan X."/>
            <person name="Zhao L."/>
            <person name="Wei J."/>
            <person name="Que T."/>
            <person name="Du C."/>
            <person name="Cheng J."/>
            <person name="Dai P."/>
            <person name="Han X."/>
            <person name="Huang E."/>
            <person name="Gao Y."/>
            <person name="Liu J."/>
            <person name="Shao H."/>
            <person name="Ye R."/>
            <person name="Li L."/>
            <person name="Wei W."/>
            <person name="Wang X."/>
            <person name="Wang C."/>
            <person name="Yang T."/>
            <person name="Huo Q."/>
            <person name="Li W."/>
            <person name="Guo W."/>
            <person name="Chen H."/>
            <person name="Zhou L."/>
            <person name="Ni X."/>
            <person name="Tian J."/>
            <person name="Zhou Y."/>
            <person name="Sheng Y."/>
            <person name="Liu T."/>
            <person name="Pan Y."/>
            <person name="Xia L."/>
            <person name="Li J."/>
            <person name="Zhao F."/>
            <person name="Cao W."/>
        </authorList>
    </citation>
    <scope>NUCLEOTIDE SEQUENCE</scope>
    <source>
        <strain evidence="1">Dsil-2018</strain>
    </source>
</reference>
<protein>
    <submittedName>
        <fullName evidence="1">Uncharacterized protein</fullName>
    </submittedName>
</protein>
<dbReference type="Proteomes" id="UP000821865">
    <property type="component" value="Chromosome 5"/>
</dbReference>
<name>A0ACB8CSK3_DERSI</name>
<dbReference type="EMBL" id="CM023474">
    <property type="protein sequence ID" value="KAH7950005.1"/>
    <property type="molecule type" value="Genomic_DNA"/>
</dbReference>
<comment type="caution">
    <text evidence="1">The sequence shown here is derived from an EMBL/GenBank/DDBJ whole genome shotgun (WGS) entry which is preliminary data.</text>
</comment>
<gene>
    <name evidence="1" type="ORF">HPB49_018247</name>
</gene>
<sequence length="457" mass="49990">MSEAPVTTPVATPVTTPVTTPTTSSAPTKPSGNGTTAGAPKKQRAQNFCYAPRCRTGQKGAPRFSMFTAPKDPKVRKIWQYNLRRLDKPLTQYSSVCERHFDPRFIVRDYVHIINGAEVRIPRGKPKLAEGAIPTLLPDLPGYLSKKLPKQRPTKGRRQSEPIFKTILPSPPPPPAKKKKQLQQELGDQAEDSCQDSRCDTPCFENADTTDTGNQTVKEARPAPHTGSQTVKEARPAPNTGNQTVKEARPAPEPPLTIERLRKETVELPSPTWCLLGTRDPCRVVFATTVVRKVAPDSLDVTHPKLVSFSTSSDGPEIVAEAYFQGALCCKAIVTTLEEAKVILQDANATHMCKGAMTPSEFEECSRGITVQLLLKIGKNDEGTVFSLDCTRNVDAEGTACVPCKVLRKTLQSRKSRVLKQLMKECLDDGEPGSPQQQQMQESAVSSPAPEELRNGS</sequence>
<organism evidence="1 2">
    <name type="scientific">Dermacentor silvarum</name>
    <name type="common">Tick</name>
    <dbReference type="NCBI Taxonomy" id="543639"/>
    <lineage>
        <taxon>Eukaryota</taxon>
        <taxon>Metazoa</taxon>
        <taxon>Ecdysozoa</taxon>
        <taxon>Arthropoda</taxon>
        <taxon>Chelicerata</taxon>
        <taxon>Arachnida</taxon>
        <taxon>Acari</taxon>
        <taxon>Parasitiformes</taxon>
        <taxon>Ixodida</taxon>
        <taxon>Ixodoidea</taxon>
        <taxon>Ixodidae</taxon>
        <taxon>Rhipicephalinae</taxon>
        <taxon>Dermacentor</taxon>
    </lineage>
</organism>
<keyword evidence="2" id="KW-1185">Reference proteome</keyword>
<evidence type="ECO:0000313" key="1">
    <source>
        <dbReference type="EMBL" id="KAH7950005.1"/>
    </source>
</evidence>
<proteinExistence type="predicted"/>
<evidence type="ECO:0000313" key="2">
    <source>
        <dbReference type="Proteomes" id="UP000821865"/>
    </source>
</evidence>
<accession>A0ACB8CSK3</accession>